<evidence type="ECO:0008006" key="3">
    <source>
        <dbReference type="Google" id="ProtNLM"/>
    </source>
</evidence>
<dbReference type="AlphaFoldDB" id="A0A431VYN0"/>
<comment type="caution">
    <text evidence="1">The sequence shown here is derived from an EMBL/GenBank/DDBJ whole genome shotgun (WGS) entry which is preliminary data.</text>
</comment>
<dbReference type="OrthoDB" id="9976230at2"/>
<keyword evidence="2" id="KW-1185">Reference proteome</keyword>
<sequence length="103" mass="12183">MSKWLKVFIILLGVLLLLYINPVDRFNEMRSKQDLNQLLSDPNILEDFLDGNTNMKNIRHIGGMTYFFETEKGQYMITLQKEKGRTQYDIFEHKTSIGRMDGY</sequence>
<dbReference type="EMBL" id="RXNT01000015">
    <property type="protein sequence ID" value="RTR28392.1"/>
    <property type="molecule type" value="Genomic_DNA"/>
</dbReference>
<dbReference type="RefSeq" id="WP_126409951.1">
    <property type="nucleotide sequence ID" value="NZ_RXNT01000015.1"/>
</dbReference>
<accession>A0A431VYN0</accession>
<gene>
    <name evidence="1" type="ORF">EKG37_16700</name>
</gene>
<dbReference type="Proteomes" id="UP000271374">
    <property type="component" value="Unassembled WGS sequence"/>
</dbReference>
<organism evidence="1 2">
    <name type="scientific">Bacillus yapensis</name>
    <dbReference type="NCBI Taxonomy" id="2492960"/>
    <lineage>
        <taxon>Bacteria</taxon>
        <taxon>Bacillati</taxon>
        <taxon>Bacillota</taxon>
        <taxon>Bacilli</taxon>
        <taxon>Bacillales</taxon>
        <taxon>Bacillaceae</taxon>
        <taxon>Bacillus</taxon>
    </lineage>
</organism>
<evidence type="ECO:0000313" key="1">
    <source>
        <dbReference type="EMBL" id="RTR28392.1"/>
    </source>
</evidence>
<name>A0A431VYN0_9BACI</name>
<evidence type="ECO:0000313" key="2">
    <source>
        <dbReference type="Proteomes" id="UP000271374"/>
    </source>
</evidence>
<protein>
    <recommendedName>
        <fullName evidence="3">DUF3139 domain-containing protein</fullName>
    </recommendedName>
</protein>
<reference evidence="1 2" key="1">
    <citation type="submission" date="2018-12" db="EMBL/GenBank/DDBJ databases">
        <title>Bacillus yapensis draft genome sequence.</title>
        <authorList>
            <person name="Yu L."/>
            <person name="Xu X."/>
            <person name="Tang X."/>
        </authorList>
    </citation>
    <scope>NUCLEOTIDE SEQUENCE [LARGE SCALE GENOMIC DNA]</scope>
    <source>
        <strain evidence="1 2">XXST-01</strain>
    </source>
</reference>
<proteinExistence type="predicted"/>